<sequence length="166" mass="18674">MPKPSDDDIMVLIESNLNENDKRHILVTHDESVFYANDGKKTFWRPIGYQSLHKKGAGLSLHISDFLTEVDDQLKFEQEEACITMKPVVNSIPIFEKLHSVEIDVFAFNNAISYAAYAEDALIASKMNLKPGSKGKFKNGLMPDGSIQSMHLPNEQPKGIRLVLKE</sequence>
<proteinExistence type="predicted"/>
<dbReference type="AlphaFoldDB" id="A0A397TBW8"/>
<dbReference type="EMBL" id="QKYT01000072">
    <property type="protein sequence ID" value="RIA94839.1"/>
    <property type="molecule type" value="Genomic_DNA"/>
</dbReference>
<reference evidence="1 2" key="1">
    <citation type="submission" date="2018-06" db="EMBL/GenBank/DDBJ databases">
        <title>Comparative genomics reveals the genomic features of Rhizophagus irregularis, R. cerebriforme, R. diaphanum and Gigaspora rosea, and their symbiotic lifestyle signature.</title>
        <authorList>
            <person name="Morin E."/>
            <person name="San Clemente H."/>
            <person name="Chen E.C.H."/>
            <person name="De La Providencia I."/>
            <person name="Hainaut M."/>
            <person name="Kuo A."/>
            <person name="Kohler A."/>
            <person name="Murat C."/>
            <person name="Tang N."/>
            <person name="Roy S."/>
            <person name="Loubradou J."/>
            <person name="Henrissat B."/>
            <person name="Grigoriev I.V."/>
            <person name="Corradi N."/>
            <person name="Roux C."/>
            <person name="Martin F.M."/>
        </authorList>
    </citation>
    <scope>NUCLEOTIDE SEQUENCE [LARGE SCALE GENOMIC DNA]</scope>
    <source>
        <strain evidence="1 2">DAOM 227022</strain>
    </source>
</reference>
<evidence type="ECO:0000313" key="2">
    <source>
        <dbReference type="Proteomes" id="UP000265703"/>
    </source>
</evidence>
<dbReference type="STRING" id="658196.A0A397TBW8"/>
<evidence type="ECO:0000313" key="1">
    <source>
        <dbReference type="EMBL" id="RIA94839.1"/>
    </source>
</evidence>
<dbReference type="Proteomes" id="UP000265703">
    <property type="component" value="Unassembled WGS sequence"/>
</dbReference>
<dbReference type="PANTHER" id="PTHR35871:SF1">
    <property type="entry name" value="CXC1-LIKE CYSTEINE CLUSTER ASSOCIATED WITH KDZ TRANSPOSASES DOMAIN-CONTAINING PROTEIN"/>
    <property type="match status" value="1"/>
</dbReference>
<keyword evidence="2" id="KW-1185">Reference proteome</keyword>
<organism evidence="1 2">
    <name type="scientific">Glomus cerebriforme</name>
    <dbReference type="NCBI Taxonomy" id="658196"/>
    <lineage>
        <taxon>Eukaryota</taxon>
        <taxon>Fungi</taxon>
        <taxon>Fungi incertae sedis</taxon>
        <taxon>Mucoromycota</taxon>
        <taxon>Glomeromycotina</taxon>
        <taxon>Glomeromycetes</taxon>
        <taxon>Glomerales</taxon>
        <taxon>Glomeraceae</taxon>
        <taxon>Glomus</taxon>
    </lineage>
</organism>
<gene>
    <name evidence="1" type="ORF">C1645_758920</name>
</gene>
<comment type="caution">
    <text evidence="1">The sequence shown here is derived from an EMBL/GenBank/DDBJ whole genome shotgun (WGS) entry which is preliminary data.</text>
</comment>
<protein>
    <submittedName>
        <fullName evidence="1">Uncharacterized protein</fullName>
    </submittedName>
</protein>
<dbReference type="OrthoDB" id="10044727at2759"/>
<name>A0A397TBW8_9GLOM</name>
<dbReference type="PANTHER" id="PTHR35871">
    <property type="entry name" value="EXPRESSED PROTEIN"/>
    <property type="match status" value="1"/>
</dbReference>
<accession>A0A397TBW8</accession>